<dbReference type="EMBL" id="LBVC01000031">
    <property type="protein sequence ID" value="KKQ77994.1"/>
    <property type="molecule type" value="Genomic_DNA"/>
</dbReference>
<organism evidence="2 3">
    <name type="scientific">Candidatus Daviesbacteria bacterium GW2011_GWF2_38_6</name>
    <dbReference type="NCBI Taxonomy" id="1618432"/>
    <lineage>
        <taxon>Bacteria</taxon>
        <taxon>Candidatus Daviesiibacteriota</taxon>
    </lineage>
</organism>
<dbReference type="Proteomes" id="UP000034324">
    <property type="component" value="Unassembled WGS sequence"/>
</dbReference>
<sequence>MTMMDLNKRQKIILASILVTFGLLSTQLVDFNLRFRFIASLGILAGILSLWALREGLNLTKTVILLILPIFFTVAVASFYFLLPVRWLTRLPAAFFFGLFFYLLLLSQNVFNVAAIRTIPLYRAASTATFLFTLLSGFFVFNVIYAFKLLFLWNGLLVFAVSFPLILQVLWSIEMEDRVVLSIVVQSLILALILGELALAFSFWPMATTIWSLALASAMYVLVGITTQVLRGRLDRRMVWEYLGIGGMVFLVSFFLTSWTG</sequence>
<feature type="transmembrane region" description="Helical" evidence="1">
    <location>
        <begin position="128"/>
        <end position="147"/>
    </location>
</feature>
<proteinExistence type="predicted"/>
<name>A0A0G0MWD0_9BACT</name>
<accession>A0A0G0MWD0</accession>
<comment type="caution">
    <text evidence="2">The sequence shown here is derived from an EMBL/GenBank/DDBJ whole genome shotgun (WGS) entry which is preliminary data.</text>
</comment>
<feature type="transmembrane region" description="Helical" evidence="1">
    <location>
        <begin position="65"/>
        <end position="83"/>
    </location>
</feature>
<feature type="transmembrane region" description="Helical" evidence="1">
    <location>
        <begin position="242"/>
        <end position="260"/>
    </location>
</feature>
<reference evidence="2 3" key="1">
    <citation type="journal article" date="2015" name="Nature">
        <title>rRNA introns, odd ribosomes, and small enigmatic genomes across a large radiation of phyla.</title>
        <authorList>
            <person name="Brown C.T."/>
            <person name="Hug L.A."/>
            <person name="Thomas B.C."/>
            <person name="Sharon I."/>
            <person name="Castelle C.J."/>
            <person name="Singh A."/>
            <person name="Wilkins M.J."/>
            <person name="Williams K.H."/>
            <person name="Banfield J.F."/>
        </authorList>
    </citation>
    <scope>NUCLEOTIDE SEQUENCE [LARGE SCALE GENOMIC DNA]</scope>
</reference>
<keyword evidence="1" id="KW-0472">Membrane</keyword>
<feature type="transmembrane region" description="Helical" evidence="1">
    <location>
        <begin position="153"/>
        <end position="173"/>
    </location>
</feature>
<gene>
    <name evidence="2" type="ORF">US99_C0031G0004</name>
</gene>
<dbReference type="AlphaFoldDB" id="A0A0G0MWD0"/>
<keyword evidence="1" id="KW-0812">Transmembrane</keyword>
<feature type="transmembrane region" description="Helical" evidence="1">
    <location>
        <begin position="180"/>
        <end position="204"/>
    </location>
</feature>
<evidence type="ECO:0000256" key="1">
    <source>
        <dbReference type="SAM" id="Phobius"/>
    </source>
</evidence>
<feature type="transmembrane region" description="Helical" evidence="1">
    <location>
        <begin position="210"/>
        <end position="230"/>
    </location>
</feature>
<evidence type="ECO:0000313" key="2">
    <source>
        <dbReference type="EMBL" id="KKQ77994.1"/>
    </source>
</evidence>
<feature type="transmembrane region" description="Helical" evidence="1">
    <location>
        <begin position="35"/>
        <end position="53"/>
    </location>
</feature>
<evidence type="ECO:0000313" key="3">
    <source>
        <dbReference type="Proteomes" id="UP000034324"/>
    </source>
</evidence>
<feature type="transmembrane region" description="Helical" evidence="1">
    <location>
        <begin position="95"/>
        <end position="116"/>
    </location>
</feature>
<feature type="transmembrane region" description="Helical" evidence="1">
    <location>
        <begin position="12"/>
        <end position="29"/>
    </location>
</feature>
<keyword evidence="1" id="KW-1133">Transmembrane helix</keyword>
<protein>
    <submittedName>
        <fullName evidence="2">Uncharacterized protein</fullName>
    </submittedName>
</protein>